<protein>
    <recommendedName>
        <fullName evidence="5">Secreted protein</fullName>
    </recommendedName>
</protein>
<feature type="compositionally biased region" description="Acidic residues" evidence="1">
    <location>
        <begin position="270"/>
        <end position="281"/>
    </location>
</feature>
<name>A0ABP6S0A1_9PSEU</name>
<feature type="transmembrane region" description="Helical" evidence="2">
    <location>
        <begin position="64"/>
        <end position="84"/>
    </location>
</feature>
<feature type="region of interest" description="Disordered" evidence="1">
    <location>
        <begin position="270"/>
        <end position="316"/>
    </location>
</feature>
<dbReference type="InterPro" id="IPR049726">
    <property type="entry name" value="TtfA-like_core"/>
</dbReference>
<organism evidence="3 4">
    <name type="scientific">Saccharopolyspora gregorii</name>
    <dbReference type="NCBI Taxonomy" id="33914"/>
    <lineage>
        <taxon>Bacteria</taxon>
        <taxon>Bacillati</taxon>
        <taxon>Actinomycetota</taxon>
        <taxon>Actinomycetes</taxon>
        <taxon>Pseudonocardiales</taxon>
        <taxon>Pseudonocardiaceae</taxon>
        <taxon>Saccharopolyspora</taxon>
    </lineage>
</organism>
<feature type="region of interest" description="Disordered" evidence="1">
    <location>
        <begin position="23"/>
        <end position="46"/>
    </location>
</feature>
<evidence type="ECO:0000256" key="2">
    <source>
        <dbReference type="SAM" id="Phobius"/>
    </source>
</evidence>
<dbReference type="CDD" id="cd21904">
    <property type="entry name" value="TtfA-like"/>
    <property type="match status" value="1"/>
</dbReference>
<evidence type="ECO:0000313" key="4">
    <source>
        <dbReference type="Proteomes" id="UP001500483"/>
    </source>
</evidence>
<keyword evidence="4" id="KW-1185">Reference proteome</keyword>
<evidence type="ECO:0000313" key="3">
    <source>
        <dbReference type="EMBL" id="GAA3364691.1"/>
    </source>
</evidence>
<evidence type="ECO:0008006" key="5">
    <source>
        <dbReference type="Google" id="ProtNLM"/>
    </source>
</evidence>
<sequence length="316" mass="33700">MITPSPTGPGETDAPNPAAFAARTRRGPSVQRSSHGWRNSGTGTPAIFAEDADGTTLRGVGIPAWVWFLVAVLAIAAGIALLIADRTRRAPNNRERRRWAALRGWQFAEVDQVLPTRWERGALAQHAGGTATDVVAGSTFTADGRRQVYVLDLTTNGKVATVLAGVRCRRSVGTTLELWQPDVPVPQDSGLDLLGPVGSRYAFVTEVAAARPLVTPSLVDAAEEVGPDVTVVWLEQDWVLAAIEPDSADPARLERLLRALGELADIIDPFETDPNEAEPAAEEPTRQLKGATGAGSPADTNDTVRVDRAEHSENQA</sequence>
<feature type="compositionally biased region" description="Basic and acidic residues" evidence="1">
    <location>
        <begin position="302"/>
        <end position="316"/>
    </location>
</feature>
<keyword evidence="2" id="KW-1133">Transmembrane helix</keyword>
<keyword evidence="2" id="KW-0472">Membrane</keyword>
<feature type="compositionally biased region" description="Polar residues" evidence="1">
    <location>
        <begin position="30"/>
        <end position="43"/>
    </location>
</feature>
<reference evidence="4" key="1">
    <citation type="journal article" date="2019" name="Int. J. Syst. Evol. Microbiol.">
        <title>The Global Catalogue of Microorganisms (GCM) 10K type strain sequencing project: providing services to taxonomists for standard genome sequencing and annotation.</title>
        <authorList>
            <consortium name="The Broad Institute Genomics Platform"/>
            <consortium name="The Broad Institute Genome Sequencing Center for Infectious Disease"/>
            <person name="Wu L."/>
            <person name="Ma J."/>
        </authorList>
    </citation>
    <scope>NUCLEOTIDE SEQUENCE [LARGE SCALE GENOMIC DNA]</scope>
    <source>
        <strain evidence="4">JCM 9687</strain>
    </source>
</reference>
<comment type="caution">
    <text evidence="3">The sequence shown here is derived from an EMBL/GenBank/DDBJ whole genome shotgun (WGS) entry which is preliminary data.</text>
</comment>
<dbReference type="Proteomes" id="UP001500483">
    <property type="component" value="Unassembled WGS sequence"/>
</dbReference>
<dbReference type="EMBL" id="BAAAYK010000038">
    <property type="protein sequence ID" value="GAA3364691.1"/>
    <property type="molecule type" value="Genomic_DNA"/>
</dbReference>
<proteinExistence type="predicted"/>
<evidence type="ECO:0000256" key="1">
    <source>
        <dbReference type="SAM" id="MobiDB-lite"/>
    </source>
</evidence>
<gene>
    <name evidence="3" type="ORF">GCM10020366_61580</name>
</gene>
<keyword evidence="2" id="KW-0812">Transmembrane</keyword>
<accession>A0ABP6S0A1</accession>